<dbReference type="SUPFAM" id="SSF109635">
    <property type="entry name" value="DnaK suppressor protein DksA, alpha-hairpin domain"/>
    <property type="match status" value="1"/>
</dbReference>
<dbReference type="AlphaFoldDB" id="A0A1H3ZWZ8"/>
<evidence type="ECO:0000256" key="1">
    <source>
        <dbReference type="ARBA" id="ARBA00022723"/>
    </source>
</evidence>
<dbReference type="InterPro" id="IPR000962">
    <property type="entry name" value="Znf_DskA_TraR"/>
</dbReference>
<dbReference type="RefSeq" id="WP_092346779.1">
    <property type="nucleotide sequence ID" value="NZ_FNQN01000004.1"/>
</dbReference>
<feature type="domain" description="Zinc finger DksA/TraR C4-type" evidence="5">
    <location>
        <begin position="94"/>
        <end position="128"/>
    </location>
</feature>
<keyword evidence="8" id="KW-1185">Reference proteome</keyword>
<dbReference type="InterPro" id="IPR037187">
    <property type="entry name" value="DnaK_N"/>
</dbReference>
<dbReference type="PANTHER" id="PTHR33823">
    <property type="entry name" value="RNA POLYMERASE-BINDING TRANSCRIPTION FACTOR DKSA-RELATED"/>
    <property type="match status" value="1"/>
</dbReference>
<evidence type="ECO:0000256" key="4">
    <source>
        <dbReference type="PROSITE-ProRule" id="PRU00510"/>
    </source>
</evidence>
<name>A0A1H3ZWZ8_9BACT</name>
<dbReference type="Pfam" id="PF01258">
    <property type="entry name" value="zf-dskA_traR"/>
    <property type="match status" value="1"/>
</dbReference>
<dbReference type="GO" id="GO:0008270">
    <property type="term" value="F:zinc ion binding"/>
    <property type="evidence" value="ECO:0007669"/>
    <property type="project" value="UniProtKB-KW"/>
</dbReference>
<evidence type="ECO:0000259" key="5">
    <source>
        <dbReference type="Pfam" id="PF01258"/>
    </source>
</evidence>
<sequence length="140" mass="16519">MQLERDCYQPHHEESYMNLRQKEFFRAKLVDWRERLDSERQASLQRIRTTDMSGGDVIDQSVKEHDKTMDYFTRRRTETTIAKINAALNRLKDGSYGYCLESGEEIGLKRLLAYPIATLSVEAQEFSEEHQRVHQYSIAL</sequence>
<dbReference type="OrthoDB" id="9803742at2"/>
<gene>
    <name evidence="7" type="ORF">SAMN05660420_01711</name>
</gene>
<dbReference type="Proteomes" id="UP000199409">
    <property type="component" value="Unassembled WGS sequence"/>
</dbReference>
<proteinExistence type="predicted"/>
<dbReference type="SUPFAM" id="SSF57716">
    <property type="entry name" value="Glucocorticoid receptor-like (DNA-binding domain)"/>
    <property type="match status" value="1"/>
</dbReference>
<dbReference type="Pfam" id="PF21157">
    <property type="entry name" value="DksA_N"/>
    <property type="match status" value="1"/>
</dbReference>
<protein>
    <submittedName>
        <fullName evidence="7">Transcriptional regulator, TraR/DksA family</fullName>
    </submittedName>
</protein>
<evidence type="ECO:0000313" key="7">
    <source>
        <dbReference type="EMBL" id="SEA28219.1"/>
    </source>
</evidence>
<organism evidence="7 8">
    <name type="scientific">Desulfuromusa kysingii</name>
    <dbReference type="NCBI Taxonomy" id="37625"/>
    <lineage>
        <taxon>Bacteria</taxon>
        <taxon>Pseudomonadati</taxon>
        <taxon>Thermodesulfobacteriota</taxon>
        <taxon>Desulfuromonadia</taxon>
        <taxon>Desulfuromonadales</taxon>
        <taxon>Geopsychrobacteraceae</taxon>
        <taxon>Desulfuromusa</taxon>
    </lineage>
</organism>
<keyword evidence="1" id="KW-0479">Metal-binding</keyword>
<evidence type="ECO:0000259" key="6">
    <source>
        <dbReference type="Pfam" id="PF21157"/>
    </source>
</evidence>
<evidence type="ECO:0000256" key="2">
    <source>
        <dbReference type="ARBA" id="ARBA00022771"/>
    </source>
</evidence>
<dbReference type="Gene3D" id="1.20.120.910">
    <property type="entry name" value="DksA, coiled-coil domain"/>
    <property type="match status" value="1"/>
</dbReference>
<accession>A0A1H3ZWZ8</accession>
<feature type="domain" description="DnaK suppressor protein DksA N-terminal" evidence="6">
    <location>
        <begin position="21"/>
        <end position="91"/>
    </location>
</feature>
<dbReference type="EMBL" id="FNQN01000004">
    <property type="protein sequence ID" value="SEA28219.1"/>
    <property type="molecule type" value="Genomic_DNA"/>
</dbReference>
<evidence type="ECO:0000256" key="3">
    <source>
        <dbReference type="ARBA" id="ARBA00022833"/>
    </source>
</evidence>
<evidence type="ECO:0000313" key="8">
    <source>
        <dbReference type="Proteomes" id="UP000199409"/>
    </source>
</evidence>
<dbReference type="PROSITE" id="PS51128">
    <property type="entry name" value="ZF_DKSA_2"/>
    <property type="match status" value="1"/>
</dbReference>
<dbReference type="PANTHER" id="PTHR33823:SF2">
    <property type="entry name" value="RNA POLYMERASE-BINDING TRANSCRIPTION FACTOR DKSA"/>
    <property type="match status" value="1"/>
</dbReference>
<feature type="zinc finger region" description="dksA C4-type" evidence="4">
    <location>
        <begin position="99"/>
        <end position="123"/>
    </location>
</feature>
<keyword evidence="3" id="KW-0862">Zinc</keyword>
<dbReference type="STRING" id="37625.SAMN05660420_01711"/>
<dbReference type="InterPro" id="IPR048489">
    <property type="entry name" value="DksA_N"/>
</dbReference>
<reference evidence="7 8" key="1">
    <citation type="submission" date="2016-10" db="EMBL/GenBank/DDBJ databases">
        <authorList>
            <person name="de Groot N.N."/>
        </authorList>
    </citation>
    <scope>NUCLEOTIDE SEQUENCE [LARGE SCALE GENOMIC DNA]</scope>
    <source>
        <strain evidence="7 8">DSM 7343</strain>
    </source>
</reference>
<keyword evidence="2" id="KW-0863">Zinc-finger</keyword>